<evidence type="ECO:0000313" key="4">
    <source>
        <dbReference type="Proteomes" id="UP001431783"/>
    </source>
</evidence>
<comment type="caution">
    <text evidence="3">The sequence shown here is derived from an EMBL/GenBank/DDBJ whole genome shotgun (WGS) entry which is preliminary data.</text>
</comment>
<name>A0AAW1UNM8_9CUCU</name>
<evidence type="ECO:0000313" key="3">
    <source>
        <dbReference type="EMBL" id="KAK9882675.1"/>
    </source>
</evidence>
<dbReference type="InterPro" id="IPR009057">
    <property type="entry name" value="Homeodomain-like_sf"/>
</dbReference>
<accession>A0AAW1UNM8</accession>
<dbReference type="AlphaFoldDB" id="A0AAW1UNM8"/>
<dbReference type="Gene3D" id="1.10.10.60">
    <property type="entry name" value="Homeodomain-like"/>
    <property type="match status" value="1"/>
</dbReference>
<feature type="domain" description="HTH psq-type" evidence="2">
    <location>
        <begin position="13"/>
        <end position="48"/>
    </location>
</feature>
<evidence type="ECO:0000259" key="2">
    <source>
        <dbReference type="Pfam" id="PF05225"/>
    </source>
</evidence>
<dbReference type="SUPFAM" id="SSF46689">
    <property type="entry name" value="Homeodomain-like"/>
    <property type="match status" value="1"/>
</dbReference>
<protein>
    <recommendedName>
        <fullName evidence="2">HTH psq-type domain-containing protein</fullName>
    </recommendedName>
</protein>
<dbReference type="EMBL" id="JARQZJ010000080">
    <property type="protein sequence ID" value="KAK9882675.1"/>
    <property type="molecule type" value="Genomic_DNA"/>
</dbReference>
<comment type="subcellular location">
    <subcellularLocation>
        <location evidence="1">Nucleus</location>
    </subcellularLocation>
</comment>
<sequence length="129" mass="15124">MPLRRAPWTQQNLHSAMAALERGHLTQRGAAYRYNIPRRTLRHHLKSGGNTFRTPFNETQECDLVNTIIRFANIGMPLSPMLIRRQAFILCEKYELKHNFNKDIGLAGKDWLKMFLKGHPEFLTERHIL</sequence>
<gene>
    <name evidence="3" type="ORF">WA026_022726</name>
</gene>
<dbReference type="Proteomes" id="UP001431783">
    <property type="component" value="Unassembled WGS sequence"/>
</dbReference>
<dbReference type="Pfam" id="PF05225">
    <property type="entry name" value="HTH_psq"/>
    <property type="match status" value="1"/>
</dbReference>
<evidence type="ECO:0000256" key="1">
    <source>
        <dbReference type="ARBA" id="ARBA00004123"/>
    </source>
</evidence>
<organism evidence="3 4">
    <name type="scientific">Henosepilachna vigintioctopunctata</name>
    <dbReference type="NCBI Taxonomy" id="420089"/>
    <lineage>
        <taxon>Eukaryota</taxon>
        <taxon>Metazoa</taxon>
        <taxon>Ecdysozoa</taxon>
        <taxon>Arthropoda</taxon>
        <taxon>Hexapoda</taxon>
        <taxon>Insecta</taxon>
        <taxon>Pterygota</taxon>
        <taxon>Neoptera</taxon>
        <taxon>Endopterygota</taxon>
        <taxon>Coleoptera</taxon>
        <taxon>Polyphaga</taxon>
        <taxon>Cucujiformia</taxon>
        <taxon>Coccinelloidea</taxon>
        <taxon>Coccinellidae</taxon>
        <taxon>Epilachninae</taxon>
        <taxon>Epilachnini</taxon>
        <taxon>Henosepilachna</taxon>
    </lineage>
</organism>
<proteinExistence type="predicted"/>
<dbReference type="GO" id="GO:0005634">
    <property type="term" value="C:nucleus"/>
    <property type="evidence" value="ECO:0007669"/>
    <property type="project" value="UniProtKB-SubCell"/>
</dbReference>
<dbReference type="GO" id="GO:0003677">
    <property type="term" value="F:DNA binding"/>
    <property type="evidence" value="ECO:0007669"/>
    <property type="project" value="InterPro"/>
</dbReference>
<keyword evidence="4" id="KW-1185">Reference proteome</keyword>
<dbReference type="InterPro" id="IPR007889">
    <property type="entry name" value="HTH_Psq"/>
</dbReference>
<reference evidence="3 4" key="1">
    <citation type="submission" date="2023-03" db="EMBL/GenBank/DDBJ databases">
        <title>Genome insight into feeding habits of ladybird beetles.</title>
        <authorList>
            <person name="Li H.-S."/>
            <person name="Huang Y.-H."/>
            <person name="Pang H."/>
        </authorList>
    </citation>
    <scope>NUCLEOTIDE SEQUENCE [LARGE SCALE GENOMIC DNA]</scope>
    <source>
        <strain evidence="3">SYSU_2023b</strain>
        <tissue evidence="3">Whole body</tissue>
    </source>
</reference>